<dbReference type="InParanoid" id="I1S986"/>
<sequence>MTHTWCSFEAISDDIVIDLVSTASCKPAAIFSCRAEKAQEIRSCAEETSSARLLEDLMTEFTLQLRRQGSDAKAFEHFVAGYWRRRMSDIYHPDPQVLSEMKQHQAFRGLKASSDAEIFKSLVLRLLGNDFNLAQFDIPEDDNISQSKEECLSDSRAFCEYCPIHDTNSGGRVSGGDGSIEELP</sequence>
<dbReference type="EMBL" id="HG970333">
    <property type="protein sequence ID" value="CEF76519.1"/>
    <property type="molecule type" value="Genomic_DNA"/>
</dbReference>
<organism evidence="1 3">
    <name type="scientific">Gibberella zeae (strain ATCC MYA-4620 / CBS 123657 / FGSC 9075 / NRRL 31084 / PH-1)</name>
    <name type="common">Wheat head blight fungus</name>
    <name type="synonym">Fusarium graminearum</name>
    <dbReference type="NCBI Taxonomy" id="229533"/>
    <lineage>
        <taxon>Eukaryota</taxon>
        <taxon>Fungi</taxon>
        <taxon>Dikarya</taxon>
        <taxon>Ascomycota</taxon>
        <taxon>Pezizomycotina</taxon>
        <taxon>Sordariomycetes</taxon>
        <taxon>Hypocreomycetidae</taxon>
        <taxon>Hypocreales</taxon>
        <taxon>Nectriaceae</taxon>
        <taxon>Fusarium</taxon>
    </lineage>
</organism>
<dbReference type="VEuPathDB" id="FungiDB:FGRAMPH1_01G09433"/>
<accession>A0A098DC36</accession>
<reference evidence="2 3" key="1">
    <citation type="journal article" date="2007" name="Science">
        <title>The Fusarium graminearum genome reveals a link between localized polymorphism and pathogen specialization.</title>
        <authorList>
            <person name="Cuomo C.A."/>
            <person name="Gueldener U."/>
            <person name="Xu J.-R."/>
            <person name="Trail F."/>
            <person name="Turgeon B.G."/>
            <person name="Di Pietro A."/>
            <person name="Walton J.D."/>
            <person name="Ma L.-J."/>
            <person name="Baker S.E."/>
            <person name="Rep M."/>
            <person name="Adam G."/>
            <person name="Antoniw J."/>
            <person name="Baldwin T."/>
            <person name="Calvo S.E."/>
            <person name="Chang Y.-L."/>
            <person name="DeCaprio D."/>
            <person name="Gale L.R."/>
            <person name="Gnerre S."/>
            <person name="Goswami R.S."/>
            <person name="Hammond-Kosack K."/>
            <person name="Harris L.J."/>
            <person name="Hilburn K."/>
            <person name="Kennell J.C."/>
            <person name="Kroken S."/>
            <person name="Magnuson J.K."/>
            <person name="Mannhaupt G."/>
            <person name="Mauceli E.W."/>
            <person name="Mewes H.-W."/>
            <person name="Mitterbauer R."/>
            <person name="Muehlbauer G."/>
            <person name="Muensterkoetter M."/>
            <person name="Nelson D."/>
            <person name="O'Donnell K."/>
            <person name="Ouellet T."/>
            <person name="Qi W."/>
            <person name="Quesneville H."/>
            <person name="Roncero M.I.G."/>
            <person name="Seong K.-Y."/>
            <person name="Tetko I.V."/>
            <person name="Urban M."/>
            <person name="Waalwijk C."/>
            <person name="Ward T.J."/>
            <person name="Yao J."/>
            <person name="Birren B.W."/>
            <person name="Kistler H.C."/>
        </authorList>
    </citation>
    <scope>NUCLEOTIDE SEQUENCE [LARGE SCALE GENOMIC DNA]</scope>
    <source>
        <strain evidence="3">ATCC MYA-4620 / CBS 123657 / FGSC 9075 / NRRL 31084 / PH-1</strain>
        <strain evidence="2">PH-1 / ATCC MYA-4620 / FGSC 9075 / NRRL 31084</strain>
    </source>
</reference>
<dbReference type="EnsemblFungi" id="CEF76519">
    <property type="protein sequence ID" value="CEF76519"/>
    <property type="gene ID" value="FGRRES_13416"/>
</dbReference>
<accession>I1S986</accession>
<gene>
    <name evidence="1" type="ORF">FGRAMPH1_01T09433</name>
</gene>
<evidence type="ECO:0000313" key="2">
    <source>
        <dbReference type="EnsemblFungi" id="CEF76519"/>
    </source>
</evidence>
<dbReference type="KEGG" id="fgr:FGSG_13416"/>
<reference evidence="2" key="4">
    <citation type="submission" date="2017-01" db="UniProtKB">
        <authorList>
            <consortium name="EnsemblFungi"/>
        </authorList>
    </citation>
    <scope>IDENTIFICATION</scope>
    <source>
        <strain evidence="2">PH-1 / ATCC MYA-4620 / FGSC 9075 / NRRL 31084</strain>
    </source>
</reference>
<dbReference type="HOGENOM" id="CLU_1289001_0_0_1"/>
<evidence type="ECO:0000313" key="1">
    <source>
        <dbReference type="EMBL" id="CEF76519.1"/>
    </source>
</evidence>
<dbReference type="OrthoDB" id="1577640at2759"/>
<evidence type="ECO:0000313" key="3">
    <source>
        <dbReference type="Proteomes" id="UP000070720"/>
    </source>
</evidence>
<proteinExistence type="predicted"/>
<name>I1S986_GIBZE</name>
<dbReference type="RefSeq" id="XP_011320572.1">
    <property type="nucleotide sequence ID" value="XM_011322270.1"/>
</dbReference>
<keyword evidence="3" id="KW-1185">Reference proteome</keyword>
<dbReference type="AlphaFoldDB" id="I1S986"/>
<reference evidence="2 3" key="2">
    <citation type="journal article" date="2010" name="Nature">
        <title>Comparative genomics reveals mobile pathogenicity chromosomes in Fusarium.</title>
        <authorList>
            <person name="Ma L.J."/>
            <person name="van der Does H.C."/>
            <person name="Borkovich K.A."/>
            <person name="Coleman J.J."/>
            <person name="Daboussi M.J."/>
            <person name="Di Pietro A."/>
            <person name="Dufresne M."/>
            <person name="Freitag M."/>
            <person name="Grabherr M."/>
            <person name="Henrissat B."/>
            <person name="Houterman P.M."/>
            <person name="Kang S."/>
            <person name="Shim W.B."/>
            <person name="Woloshuk C."/>
            <person name="Xie X."/>
            <person name="Xu J.R."/>
            <person name="Antoniw J."/>
            <person name="Baker S.E."/>
            <person name="Bluhm B.H."/>
            <person name="Breakspear A."/>
            <person name="Brown D.W."/>
            <person name="Butchko R.A."/>
            <person name="Chapman S."/>
            <person name="Coulson R."/>
            <person name="Coutinho P.M."/>
            <person name="Danchin E.G."/>
            <person name="Diener A."/>
            <person name="Gale L.R."/>
            <person name="Gardiner D.M."/>
            <person name="Goff S."/>
            <person name="Hammond-Kosack K.E."/>
            <person name="Hilburn K."/>
            <person name="Hua-Van A."/>
            <person name="Jonkers W."/>
            <person name="Kazan K."/>
            <person name="Kodira C.D."/>
            <person name="Koehrsen M."/>
            <person name="Kumar L."/>
            <person name="Lee Y.H."/>
            <person name="Li L."/>
            <person name="Manners J.M."/>
            <person name="Miranda-Saavedra D."/>
            <person name="Mukherjee M."/>
            <person name="Park G."/>
            <person name="Park J."/>
            <person name="Park S.Y."/>
            <person name="Proctor R.H."/>
            <person name="Regev A."/>
            <person name="Ruiz-Roldan M.C."/>
            <person name="Sain D."/>
            <person name="Sakthikumar S."/>
            <person name="Sykes S."/>
            <person name="Schwartz D.C."/>
            <person name="Turgeon B.G."/>
            <person name="Wapinski I."/>
            <person name="Yoder O."/>
            <person name="Young S."/>
            <person name="Zeng Q."/>
            <person name="Zhou S."/>
            <person name="Galagan J."/>
            <person name="Cuomo C.A."/>
            <person name="Kistler H.C."/>
            <person name="Rep M."/>
        </authorList>
    </citation>
    <scope>GENOME REANNOTATION</scope>
    <source>
        <strain evidence="3">ATCC MYA-4620 / CBS 123657 / FGSC 9075 / NRRL 31084 / PH-1</strain>
        <strain evidence="2">PH-1 / ATCC MYA-4620 / FGSC 9075 / NRRL 31084</strain>
    </source>
</reference>
<protein>
    <submittedName>
        <fullName evidence="1">Chromosome 2, complete genome</fullName>
    </submittedName>
</protein>
<reference evidence="1 3" key="3">
    <citation type="journal article" date="2015" name="BMC Genomics">
        <title>The completed genome sequence of the pathogenic ascomycete fungus Fusarium graminearum.</title>
        <authorList>
            <person name="King R."/>
            <person name="Urban M."/>
            <person name="Hammond-Kosack M.C."/>
            <person name="Hassani-Pak K."/>
            <person name="Hammond-Kosack K.E."/>
        </authorList>
    </citation>
    <scope>NUCLEOTIDE SEQUENCE [LARGE SCALE GENOMIC DNA]</scope>
    <source>
        <strain evidence="3">ATCC MYA-4620 / CBS 123657 / FGSC 9075 / NRRL 31084 / PH-1</strain>
        <strain evidence="1">PH-1</strain>
    </source>
</reference>
<dbReference type="Proteomes" id="UP000070720">
    <property type="component" value="Chromosome 2"/>
</dbReference>